<accession>A0A6I9T838</accession>
<dbReference type="PANTHER" id="PTHR15852:SF51">
    <property type="entry name" value="PROTEIN BUNDLE SHEATH DEFECTIVE 2, CHLOROPLASTIC"/>
    <property type="match status" value="1"/>
</dbReference>
<gene>
    <name evidence="3" type="primary">LOC105162097</name>
</gene>
<dbReference type="InterPro" id="IPR057453">
    <property type="entry name" value="BSD2_CRD"/>
</dbReference>
<dbReference type="KEGG" id="sind:105162097"/>
<dbReference type="InParanoid" id="A0A6I9T838"/>
<evidence type="ECO:0000313" key="2">
    <source>
        <dbReference type="Proteomes" id="UP000504604"/>
    </source>
</evidence>
<dbReference type="Gene3D" id="2.10.230.10">
    <property type="entry name" value="Heat shock protein DnaJ, cysteine-rich domain"/>
    <property type="match status" value="1"/>
</dbReference>
<dbReference type="RefSeq" id="XP_011078338.1">
    <property type="nucleotide sequence ID" value="XM_011080036.2"/>
</dbReference>
<dbReference type="OrthoDB" id="2019540at2759"/>
<dbReference type="Pfam" id="PF25436">
    <property type="entry name" value="BSD2_CRD"/>
    <property type="match status" value="1"/>
</dbReference>
<dbReference type="SUPFAM" id="SSF57938">
    <property type="entry name" value="DnaJ/Hsp40 cysteine-rich domain"/>
    <property type="match status" value="1"/>
</dbReference>
<reference evidence="3" key="1">
    <citation type="submission" date="2025-08" db="UniProtKB">
        <authorList>
            <consortium name="RefSeq"/>
        </authorList>
    </citation>
    <scope>IDENTIFICATION</scope>
</reference>
<keyword evidence="2" id="KW-1185">Reference proteome</keyword>
<dbReference type="PANTHER" id="PTHR15852">
    <property type="entry name" value="PLASTID TRANSCRIPTIONALLY ACTIVE PROTEIN"/>
    <property type="match status" value="1"/>
</dbReference>
<evidence type="ECO:0000313" key="3">
    <source>
        <dbReference type="RefSeq" id="XP_011078338.1"/>
    </source>
</evidence>
<dbReference type="Proteomes" id="UP000504604">
    <property type="component" value="Linkage group LG5"/>
</dbReference>
<feature type="domain" description="BSD2 cysteine rich" evidence="1">
    <location>
        <begin position="61"/>
        <end position="128"/>
    </location>
</feature>
<dbReference type="InterPro" id="IPR036410">
    <property type="entry name" value="HSP_DnaJ_Cys-rich_dom_sf"/>
</dbReference>
<organism evidence="2 3">
    <name type="scientific">Sesamum indicum</name>
    <name type="common">Oriental sesame</name>
    <name type="synonym">Sesamum orientale</name>
    <dbReference type="NCBI Taxonomy" id="4182"/>
    <lineage>
        <taxon>Eukaryota</taxon>
        <taxon>Viridiplantae</taxon>
        <taxon>Streptophyta</taxon>
        <taxon>Embryophyta</taxon>
        <taxon>Tracheophyta</taxon>
        <taxon>Spermatophyta</taxon>
        <taxon>Magnoliopsida</taxon>
        <taxon>eudicotyledons</taxon>
        <taxon>Gunneridae</taxon>
        <taxon>Pentapetalae</taxon>
        <taxon>asterids</taxon>
        <taxon>lamiids</taxon>
        <taxon>Lamiales</taxon>
        <taxon>Pedaliaceae</taxon>
        <taxon>Sesamum</taxon>
    </lineage>
</organism>
<evidence type="ECO:0000259" key="1">
    <source>
        <dbReference type="Pfam" id="PF25436"/>
    </source>
</evidence>
<sequence length="128" mass="13675">MANSLCFSPLISFNTAEKPGPVSLHAGRKVNWLSDATYSSRTADFRVLKAADKKSSTKTTSILCTDCEGNGAKKCPQCEGTGVNSVDHFNGQFKAGTLCWLCRGKKEILCGNCNGAGFMGGFMSTFED</sequence>
<protein>
    <submittedName>
        <fullName evidence="3">Uncharacterized protein LOC105162097</fullName>
    </submittedName>
</protein>
<dbReference type="AlphaFoldDB" id="A0A6I9T838"/>
<dbReference type="FunCoup" id="A0A6I9T838">
    <property type="interactions" value="1923"/>
</dbReference>
<dbReference type="GeneID" id="105162097"/>
<name>A0A6I9T838_SESIN</name>
<proteinExistence type="predicted"/>